<gene>
    <name evidence="3" type="ORF">GCM10023187_48180</name>
</gene>
<evidence type="ECO:0000256" key="1">
    <source>
        <dbReference type="SAM" id="Coils"/>
    </source>
</evidence>
<accession>A0ABP8KTZ5</accession>
<feature type="compositionally biased region" description="Basic and acidic residues" evidence="2">
    <location>
        <begin position="122"/>
        <end position="132"/>
    </location>
</feature>
<feature type="region of interest" description="Disordered" evidence="2">
    <location>
        <begin position="118"/>
        <end position="273"/>
    </location>
</feature>
<keyword evidence="4" id="KW-1185">Reference proteome</keyword>
<feature type="compositionally biased region" description="Polar residues" evidence="2">
    <location>
        <begin position="157"/>
        <end position="174"/>
    </location>
</feature>
<sequence length="528" mass="58575">MKTDKFDDSIRRKLESIEPAFREKDWNQMQAYMHQHAPGSALPGAARWVVPSAAAAAIVTLLVTTIWQYRTNQELRQSVTSLNQSLTEMQELHADLQNRVDTVYITKYVPAPAIQRASEAYASRDNRREAELPTRPALRTMDAGDDRTGEQADLITSRPNRTGNVPSGDNTDIIRTTPDGAPTMPFPNNPIGAEHTDRRRPASADVEPGGTPDTGAGRATDIPDRTDRYSRTDSRAQSRKSGTTDNNRPYLASGQPTTDRQLSATSQPAAGTLPTTDRVAEFAWLNVQPLNSRSIIVDSAYYRERFDRRSRKIRSLLPVPKYAPAEAVAAEPSTDVKLRIGGSTALGVGQWSGGLYGEALFGQHVTLGIGLTRLNIAGGKFLTDIQFNNDKKRDFRREYANGIDPRHEILNINQHSITWQVPVNLGYRVPLLNGLALTPTVGMSLSLNAKEVIAFTYRRAPGEFNEVQLHANRPTQWFNSWTLAVAAEKQWKNLVFQASPYYSKPFTNTPLGLTSSAAGLRVRVLYQF</sequence>
<evidence type="ECO:0000256" key="2">
    <source>
        <dbReference type="SAM" id="MobiDB-lite"/>
    </source>
</evidence>
<keyword evidence="1" id="KW-0175">Coiled coil</keyword>
<evidence type="ECO:0008006" key="5">
    <source>
        <dbReference type="Google" id="ProtNLM"/>
    </source>
</evidence>
<reference evidence="4" key="1">
    <citation type="journal article" date="2019" name="Int. J. Syst. Evol. Microbiol.">
        <title>The Global Catalogue of Microorganisms (GCM) 10K type strain sequencing project: providing services to taxonomists for standard genome sequencing and annotation.</title>
        <authorList>
            <consortium name="The Broad Institute Genomics Platform"/>
            <consortium name="The Broad Institute Genome Sequencing Center for Infectious Disease"/>
            <person name="Wu L."/>
            <person name="Ma J."/>
        </authorList>
    </citation>
    <scope>NUCLEOTIDE SEQUENCE [LARGE SCALE GENOMIC DNA]</scope>
    <source>
        <strain evidence="4">JCM 17925</strain>
    </source>
</reference>
<name>A0ABP8KTZ5_9BACT</name>
<dbReference type="EMBL" id="BAABHB010000014">
    <property type="protein sequence ID" value="GAA4416604.1"/>
    <property type="molecule type" value="Genomic_DNA"/>
</dbReference>
<organism evidence="3 4">
    <name type="scientific">Nibrella viscosa</name>
    <dbReference type="NCBI Taxonomy" id="1084524"/>
    <lineage>
        <taxon>Bacteria</taxon>
        <taxon>Pseudomonadati</taxon>
        <taxon>Bacteroidota</taxon>
        <taxon>Cytophagia</taxon>
        <taxon>Cytophagales</taxon>
        <taxon>Spirosomataceae</taxon>
        <taxon>Nibrella</taxon>
    </lineage>
</organism>
<evidence type="ECO:0000313" key="4">
    <source>
        <dbReference type="Proteomes" id="UP001500936"/>
    </source>
</evidence>
<comment type="caution">
    <text evidence="3">The sequence shown here is derived from an EMBL/GenBank/DDBJ whole genome shotgun (WGS) entry which is preliminary data.</text>
</comment>
<feature type="coiled-coil region" evidence="1">
    <location>
        <begin position="72"/>
        <end position="99"/>
    </location>
</feature>
<dbReference type="RefSeq" id="WP_345270612.1">
    <property type="nucleotide sequence ID" value="NZ_BAABHB010000014.1"/>
</dbReference>
<protein>
    <recommendedName>
        <fullName evidence="5">Outer membrane protein beta-barrel domain-containing protein</fullName>
    </recommendedName>
</protein>
<proteinExistence type="predicted"/>
<feature type="compositionally biased region" description="Basic and acidic residues" evidence="2">
    <location>
        <begin position="221"/>
        <end position="236"/>
    </location>
</feature>
<feature type="compositionally biased region" description="Polar residues" evidence="2">
    <location>
        <begin position="254"/>
        <end position="273"/>
    </location>
</feature>
<dbReference type="Proteomes" id="UP001500936">
    <property type="component" value="Unassembled WGS sequence"/>
</dbReference>
<evidence type="ECO:0000313" key="3">
    <source>
        <dbReference type="EMBL" id="GAA4416604.1"/>
    </source>
</evidence>